<keyword evidence="4" id="KW-1185">Reference proteome</keyword>
<protein>
    <submittedName>
        <fullName evidence="3">Uncharacterized protein</fullName>
    </submittedName>
</protein>
<sequence>MHIPNTHTTLKSSRDCFRLSKCIRKSSFSFSFLLRFPFPFSTTILLGSSPFFVKSFGTMNKTRRLSMLPCSSRWFAFFHHSRGIPLDGDGGTSSTEARKGTDSKSNANSEEGGRKRKEKKKEQKENDKKKIRPRKKRVSKKLGALLGRKKRRGTLNKALI</sequence>
<keyword evidence="2" id="KW-0812">Transmembrane</keyword>
<evidence type="ECO:0000256" key="2">
    <source>
        <dbReference type="SAM" id="Phobius"/>
    </source>
</evidence>
<keyword evidence="2" id="KW-1133">Transmembrane helix</keyword>
<comment type="caution">
    <text evidence="3">The sequence shown here is derived from an EMBL/GenBank/DDBJ whole genome shotgun (WGS) entry which is preliminary data.</text>
</comment>
<dbReference type="EMBL" id="BPLR01001271">
    <property type="protein sequence ID" value="GIZ01256.1"/>
    <property type="molecule type" value="Genomic_DNA"/>
</dbReference>
<feature type="compositionally biased region" description="Basic residues" evidence="1">
    <location>
        <begin position="129"/>
        <end position="140"/>
    </location>
</feature>
<dbReference type="AlphaFoldDB" id="A0AAV4Y4A6"/>
<reference evidence="3 4" key="1">
    <citation type="submission" date="2021-06" db="EMBL/GenBank/DDBJ databases">
        <title>Caerostris extrusa draft genome.</title>
        <authorList>
            <person name="Kono N."/>
            <person name="Arakawa K."/>
        </authorList>
    </citation>
    <scope>NUCLEOTIDE SEQUENCE [LARGE SCALE GENOMIC DNA]</scope>
</reference>
<proteinExistence type="predicted"/>
<name>A0AAV4Y4A6_CAEEX</name>
<feature type="transmembrane region" description="Helical" evidence="2">
    <location>
        <begin position="36"/>
        <end position="57"/>
    </location>
</feature>
<evidence type="ECO:0000256" key="1">
    <source>
        <dbReference type="SAM" id="MobiDB-lite"/>
    </source>
</evidence>
<feature type="region of interest" description="Disordered" evidence="1">
    <location>
        <begin position="84"/>
        <end position="160"/>
    </location>
</feature>
<keyword evidence="2" id="KW-0472">Membrane</keyword>
<evidence type="ECO:0000313" key="4">
    <source>
        <dbReference type="Proteomes" id="UP001054945"/>
    </source>
</evidence>
<evidence type="ECO:0000313" key="3">
    <source>
        <dbReference type="EMBL" id="GIZ01256.1"/>
    </source>
</evidence>
<organism evidence="3 4">
    <name type="scientific">Caerostris extrusa</name>
    <name type="common">Bark spider</name>
    <name type="synonym">Caerostris bankana</name>
    <dbReference type="NCBI Taxonomy" id="172846"/>
    <lineage>
        <taxon>Eukaryota</taxon>
        <taxon>Metazoa</taxon>
        <taxon>Ecdysozoa</taxon>
        <taxon>Arthropoda</taxon>
        <taxon>Chelicerata</taxon>
        <taxon>Arachnida</taxon>
        <taxon>Araneae</taxon>
        <taxon>Araneomorphae</taxon>
        <taxon>Entelegynae</taxon>
        <taxon>Araneoidea</taxon>
        <taxon>Araneidae</taxon>
        <taxon>Caerostris</taxon>
    </lineage>
</organism>
<accession>A0AAV4Y4A6</accession>
<gene>
    <name evidence="3" type="ORF">CEXT_218171</name>
</gene>
<dbReference type="Proteomes" id="UP001054945">
    <property type="component" value="Unassembled WGS sequence"/>
</dbReference>